<dbReference type="InterPro" id="IPR022143">
    <property type="entry name" value="DUF3675"/>
</dbReference>
<comment type="caution">
    <text evidence="7">The sequence shown here is derived from an EMBL/GenBank/DDBJ whole genome shotgun (WGS) entry which is preliminary data.</text>
</comment>
<keyword evidence="1" id="KW-0479">Metal-binding</keyword>
<dbReference type="Proteomes" id="UP000657918">
    <property type="component" value="Chromosome 8"/>
</dbReference>
<evidence type="ECO:0000256" key="3">
    <source>
        <dbReference type="ARBA" id="ARBA00022833"/>
    </source>
</evidence>
<sequence length="267" mass="30572">MYEMGDHFVLLVNRLITESTLEAAIESRNLSMQATASTVDDTKIDKSFQKVDFGDISTPRKLVECRICQDEDEDSNMETPCSCRGSLKYVHRRCVQRWCNEKGNTICEICHQEFKPGYTAPPPLFQIGFPVHFRGNWETSRRELNGPRFIAMVSTERNFLNNDYDEYSASTARNAIYCRLIAVVFMVLLILRHSLPLVLNGTNNISFPLLFLRTAGIILPIYVMLKTVTALQRCCLHQEPPNSSFHSYDEDAEHGTLQPRPHIINVH</sequence>
<feature type="transmembrane region" description="Helical" evidence="5">
    <location>
        <begin position="176"/>
        <end position="195"/>
    </location>
</feature>
<dbReference type="SUPFAM" id="SSF57850">
    <property type="entry name" value="RING/U-box"/>
    <property type="match status" value="1"/>
</dbReference>
<name>A0A835K009_9ROSI</name>
<dbReference type="PROSITE" id="PS51292">
    <property type="entry name" value="ZF_RING_CH"/>
    <property type="match status" value="1"/>
</dbReference>
<dbReference type="InterPro" id="IPR013083">
    <property type="entry name" value="Znf_RING/FYVE/PHD"/>
</dbReference>
<evidence type="ECO:0000259" key="6">
    <source>
        <dbReference type="PROSITE" id="PS51292"/>
    </source>
</evidence>
<dbReference type="CDD" id="cd16495">
    <property type="entry name" value="RING_CH-C4HC3_MARCH"/>
    <property type="match status" value="1"/>
</dbReference>
<dbReference type="AlphaFoldDB" id="A0A835K009"/>
<dbReference type="GO" id="GO:0004842">
    <property type="term" value="F:ubiquitin-protein transferase activity"/>
    <property type="evidence" value="ECO:0007669"/>
    <property type="project" value="TreeGrafter"/>
</dbReference>
<dbReference type="InterPro" id="IPR011016">
    <property type="entry name" value="Znf_RING-CH"/>
</dbReference>
<dbReference type="GO" id="GO:0016567">
    <property type="term" value="P:protein ubiquitination"/>
    <property type="evidence" value="ECO:0007669"/>
    <property type="project" value="TreeGrafter"/>
</dbReference>
<evidence type="ECO:0000256" key="5">
    <source>
        <dbReference type="SAM" id="Phobius"/>
    </source>
</evidence>
<dbReference type="InterPro" id="IPR033275">
    <property type="entry name" value="MARCH-like"/>
</dbReference>
<evidence type="ECO:0000256" key="2">
    <source>
        <dbReference type="ARBA" id="ARBA00022771"/>
    </source>
</evidence>
<evidence type="ECO:0000313" key="7">
    <source>
        <dbReference type="EMBL" id="KAF9677401.1"/>
    </source>
</evidence>
<dbReference type="PANTHER" id="PTHR23012:SF93">
    <property type="entry name" value="RING_FYVE_PHD ZINC FINGER SUPERFAMILY PROTEIN"/>
    <property type="match status" value="1"/>
</dbReference>
<evidence type="ECO:0000256" key="4">
    <source>
        <dbReference type="SAM" id="MobiDB-lite"/>
    </source>
</evidence>
<keyword evidence="5" id="KW-0812">Transmembrane</keyword>
<gene>
    <name evidence="7" type="ORF">SADUNF_Sadunf08G0103700</name>
</gene>
<dbReference type="SMART" id="SM00744">
    <property type="entry name" value="RINGv"/>
    <property type="match status" value="1"/>
</dbReference>
<proteinExistence type="predicted"/>
<evidence type="ECO:0000256" key="1">
    <source>
        <dbReference type="ARBA" id="ARBA00022723"/>
    </source>
</evidence>
<feature type="domain" description="RING-CH-type" evidence="6">
    <location>
        <begin position="57"/>
        <end position="117"/>
    </location>
</feature>
<keyword evidence="5" id="KW-1133">Transmembrane helix</keyword>
<dbReference type="FunFam" id="3.30.40.10:FF:000337">
    <property type="entry name" value="Zinc finger family protein"/>
    <property type="match status" value="1"/>
</dbReference>
<dbReference type="Pfam" id="PF12428">
    <property type="entry name" value="DUF3675"/>
    <property type="match status" value="1"/>
</dbReference>
<dbReference type="GO" id="GO:0008270">
    <property type="term" value="F:zinc ion binding"/>
    <property type="evidence" value="ECO:0007669"/>
    <property type="project" value="UniProtKB-KW"/>
</dbReference>
<dbReference type="PANTHER" id="PTHR23012">
    <property type="entry name" value="RING/FYVE/PHD ZINC FINGER DOMAIN-CONTAINING"/>
    <property type="match status" value="1"/>
</dbReference>
<reference evidence="7 8" key="1">
    <citation type="submission" date="2020-10" db="EMBL/GenBank/DDBJ databases">
        <title>Plant Genome Project.</title>
        <authorList>
            <person name="Zhang R.-G."/>
        </authorList>
    </citation>
    <scope>NUCLEOTIDE SEQUENCE [LARGE SCALE GENOMIC DNA]</scope>
    <source>
        <strain evidence="7">FAFU-HL-1</strain>
        <tissue evidence="7">Leaf</tissue>
    </source>
</reference>
<accession>A0A835K009</accession>
<evidence type="ECO:0000313" key="8">
    <source>
        <dbReference type="Proteomes" id="UP000657918"/>
    </source>
</evidence>
<keyword evidence="3" id="KW-0862">Zinc</keyword>
<protein>
    <recommendedName>
        <fullName evidence="6">RING-CH-type domain-containing protein</fullName>
    </recommendedName>
</protein>
<feature type="transmembrane region" description="Helical" evidence="5">
    <location>
        <begin position="207"/>
        <end position="225"/>
    </location>
</feature>
<dbReference type="EMBL" id="JADGMS010000008">
    <property type="protein sequence ID" value="KAF9677401.1"/>
    <property type="molecule type" value="Genomic_DNA"/>
</dbReference>
<dbReference type="Gene3D" id="3.30.40.10">
    <property type="entry name" value="Zinc/RING finger domain, C3HC4 (zinc finger)"/>
    <property type="match status" value="1"/>
</dbReference>
<organism evidence="7 8">
    <name type="scientific">Salix dunnii</name>
    <dbReference type="NCBI Taxonomy" id="1413687"/>
    <lineage>
        <taxon>Eukaryota</taxon>
        <taxon>Viridiplantae</taxon>
        <taxon>Streptophyta</taxon>
        <taxon>Embryophyta</taxon>
        <taxon>Tracheophyta</taxon>
        <taxon>Spermatophyta</taxon>
        <taxon>Magnoliopsida</taxon>
        <taxon>eudicotyledons</taxon>
        <taxon>Gunneridae</taxon>
        <taxon>Pentapetalae</taxon>
        <taxon>rosids</taxon>
        <taxon>fabids</taxon>
        <taxon>Malpighiales</taxon>
        <taxon>Salicaceae</taxon>
        <taxon>Saliceae</taxon>
        <taxon>Salix</taxon>
    </lineage>
</organism>
<dbReference type="GO" id="GO:0016020">
    <property type="term" value="C:membrane"/>
    <property type="evidence" value="ECO:0007669"/>
    <property type="project" value="TreeGrafter"/>
</dbReference>
<keyword evidence="8" id="KW-1185">Reference proteome</keyword>
<keyword evidence="5" id="KW-0472">Membrane</keyword>
<dbReference type="OrthoDB" id="264354at2759"/>
<feature type="region of interest" description="Disordered" evidence="4">
    <location>
        <begin position="247"/>
        <end position="267"/>
    </location>
</feature>
<dbReference type="Pfam" id="PF12906">
    <property type="entry name" value="RINGv"/>
    <property type="match status" value="1"/>
</dbReference>
<keyword evidence="2" id="KW-0863">Zinc-finger</keyword>